<dbReference type="NCBIfam" id="NF008320">
    <property type="entry name" value="PRK11111.1"/>
    <property type="match status" value="1"/>
</dbReference>
<dbReference type="Pfam" id="PF01914">
    <property type="entry name" value="MarC"/>
    <property type="match status" value="1"/>
</dbReference>
<reference evidence="8" key="2">
    <citation type="journal article" date="2014" name="ISME J.">
        <title>Microbial stratification in low pH oxic and suboxic macroscopic growths along an acid mine drainage.</title>
        <authorList>
            <person name="Mendez-Garcia C."/>
            <person name="Mesa V."/>
            <person name="Sprenger R.R."/>
            <person name="Richter M."/>
            <person name="Diez M.S."/>
            <person name="Solano J."/>
            <person name="Bargiela R."/>
            <person name="Golyshina O.V."/>
            <person name="Manteca A."/>
            <person name="Ramos J.L."/>
            <person name="Gallego J.R."/>
            <person name="Llorente I."/>
            <person name="Martins Dos Santos V.A."/>
            <person name="Jensen O.N."/>
            <person name="Pelaez A.I."/>
            <person name="Sanchez J."/>
            <person name="Ferrer M."/>
        </authorList>
    </citation>
    <scope>NUCLEOTIDE SEQUENCE</scope>
</reference>
<dbReference type="EMBL" id="AUZY01001166">
    <property type="protein sequence ID" value="EQD76025.1"/>
    <property type="molecule type" value="Genomic_DNA"/>
</dbReference>
<keyword evidence="5 7" id="KW-1133">Transmembrane helix</keyword>
<feature type="transmembrane region" description="Helical" evidence="7">
    <location>
        <begin position="185"/>
        <end position="206"/>
    </location>
</feature>
<keyword evidence="6 7" id="KW-0472">Membrane</keyword>
<gene>
    <name evidence="8" type="ORF">B1B_01977</name>
</gene>
<dbReference type="NCBIfam" id="TIGR00427">
    <property type="entry name" value="NAAT family transporter"/>
    <property type="match status" value="1"/>
</dbReference>
<evidence type="ECO:0000256" key="6">
    <source>
        <dbReference type="ARBA" id="ARBA00023136"/>
    </source>
</evidence>
<comment type="caution">
    <text evidence="8">The sequence shown here is derived from an EMBL/GenBank/DDBJ whole genome shotgun (WGS) entry which is preliminary data.</text>
</comment>
<dbReference type="PANTHER" id="PTHR33508:SF1">
    <property type="entry name" value="UPF0056 MEMBRANE PROTEIN YHCE"/>
    <property type="match status" value="1"/>
</dbReference>
<proteinExistence type="inferred from homology"/>
<evidence type="ECO:0000256" key="2">
    <source>
        <dbReference type="ARBA" id="ARBA00009784"/>
    </source>
</evidence>
<comment type="similarity">
    <text evidence="2">Belongs to the UPF0056 (MarC) family.</text>
</comment>
<evidence type="ECO:0000256" key="5">
    <source>
        <dbReference type="ARBA" id="ARBA00022989"/>
    </source>
</evidence>
<organism evidence="8">
    <name type="scientific">mine drainage metagenome</name>
    <dbReference type="NCBI Taxonomy" id="410659"/>
    <lineage>
        <taxon>unclassified sequences</taxon>
        <taxon>metagenomes</taxon>
        <taxon>ecological metagenomes</taxon>
    </lineage>
</organism>
<dbReference type="AlphaFoldDB" id="T1D0R6"/>
<dbReference type="GO" id="GO:0005886">
    <property type="term" value="C:plasma membrane"/>
    <property type="evidence" value="ECO:0007669"/>
    <property type="project" value="UniProtKB-SubCell"/>
</dbReference>
<accession>T1D0R6</accession>
<feature type="transmembrane region" description="Helical" evidence="7">
    <location>
        <begin position="143"/>
        <end position="164"/>
    </location>
</feature>
<protein>
    <submittedName>
        <fullName evidence="8">Multiple antibiotic resistance (MarC)-related protein</fullName>
    </submittedName>
</protein>
<keyword evidence="4 7" id="KW-0812">Transmembrane</keyword>
<name>T1D0R6_9ZZZZ</name>
<dbReference type="PANTHER" id="PTHR33508">
    <property type="entry name" value="UPF0056 MEMBRANE PROTEIN YHCE"/>
    <property type="match status" value="1"/>
</dbReference>
<sequence>MSITEIYLKSFTALIALLNPIGAIPIFINLTQSQIERQRNRTARNAALTVLAVLLVSFFSGDALLGFFGIGIASFRIAGGLLILLMALAMLQAKTSAVKQTEEEIEDSSLKENIAVVPLGIPLLAGPGAISTVILYSQQHSSLLYALGEVGVIFLSVFITWCCLRGAPTIARWLGRTGINVFTRIMGLIMAAIGVEFIAKGVQALFPLLMRHG</sequence>
<evidence type="ECO:0000256" key="7">
    <source>
        <dbReference type="SAM" id="Phobius"/>
    </source>
</evidence>
<reference evidence="8" key="1">
    <citation type="submission" date="2013-08" db="EMBL/GenBank/DDBJ databases">
        <authorList>
            <person name="Mendez C."/>
            <person name="Richter M."/>
            <person name="Ferrer M."/>
            <person name="Sanchez J."/>
        </authorList>
    </citation>
    <scope>NUCLEOTIDE SEQUENCE</scope>
</reference>
<evidence type="ECO:0000256" key="3">
    <source>
        <dbReference type="ARBA" id="ARBA00022475"/>
    </source>
</evidence>
<feature type="transmembrane region" description="Helical" evidence="7">
    <location>
        <begin position="114"/>
        <end position="137"/>
    </location>
</feature>
<evidence type="ECO:0000256" key="1">
    <source>
        <dbReference type="ARBA" id="ARBA00004651"/>
    </source>
</evidence>
<evidence type="ECO:0000313" key="8">
    <source>
        <dbReference type="EMBL" id="EQD76025.1"/>
    </source>
</evidence>
<feature type="transmembrane region" description="Helical" evidence="7">
    <location>
        <begin position="67"/>
        <end position="93"/>
    </location>
</feature>
<keyword evidence="3" id="KW-1003">Cell membrane</keyword>
<comment type="subcellular location">
    <subcellularLocation>
        <location evidence="1">Cell membrane</location>
        <topology evidence="1">Multi-pass membrane protein</topology>
    </subcellularLocation>
</comment>
<feature type="transmembrane region" description="Helical" evidence="7">
    <location>
        <begin position="42"/>
        <end position="61"/>
    </location>
</feature>
<feature type="transmembrane region" description="Helical" evidence="7">
    <location>
        <begin position="6"/>
        <end position="30"/>
    </location>
</feature>
<evidence type="ECO:0000256" key="4">
    <source>
        <dbReference type="ARBA" id="ARBA00022692"/>
    </source>
</evidence>
<dbReference type="InterPro" id="IPR002771">
    <property type="entry name" value="Multi_antbiot-R_MarC"/>
</dbReference>